<keyword evidence="2" id="KW-1277">Toxin-antitoxin system</keyword>
<protein>
    <submittedName>
        <fullName evidence="3">Type II toxin-antitoxin system RelE/ParE family toxin</fullName>
    </submittedName>
</protein>
<comment type="similarity">
    <text evidence="1">Belongs to the RelE toxin family.</text>
</comment>
<name>A0ABW2LAX3_9BACT</name>
<dbReference type="Proteomes" id="UP001596472">
    <property type="component" value="Unassembled WGS sequence"/>
</dbReference>
<evidence type="ECO:0000256" key="2">
    <source>
        <dbReference type="ARBA" id="ARBA00022649"/>
    </source>
</evidence>
<dbReference type="SUPFAM" id="SSF143011">
    <property type="entry name" value="RelE-like"/>
    <property type="match status" value="1"/>
</dbReference>
<sequence>MSWGYRIGPKAIKQLRKLGHEPARRIFAFLDSRISGCEDPRQFGKCLKGDLGEFWRFRVDDYRILCQLKDEELEVLVVRVGHRRDVYD</sequence>
<accession>A0ABW2LAX3</accession>
<dbReference type="Pfam" id="PF05016">
    <property type="entry name" value="ParE_toxin"/>
    <property type="match status" value="1"/>
</dbReference>
<gene>
    <name evidence="3" type="ORF">ACFQY0_20660</name>
</gene>
<dbReference type="EMBL" id="JBHTBS010000023">
    <property type="protein sequence ID" value="MFC7339614.1"/>
    <property type="molecule type" value="Genomic_DNA"/>
</dbReference>
<comment type="caution">
    <text evidence="3">The sequence shown here is derived from an EMBL/GenBank/DDBJ whole genome shotgun (WGS) entry which is preliminary data.</text>
</comment>
<dbReference type="InterPro" id="IPR007712">
    <property type="entry name" value="RelE/ParE_toxin"/>
</dbReference>
<dbReference type="PANTHER" id="PTHR35601">
    <property type="entry name" value="TOXIN RELE"/>
    <property type="match status" value="1"/>
</dbReference>
<proteinExistence type="inferred from homology"/>
<dbReference type="InterPro" id="IPR035093">
    <property type="entry name" value="RelE/ParE_toxin_dom_sf"/>
</dbReference>
<evidence type="ECO:0000256" key="1">
    <source>
        <dbReference type="ARBA" id="ARBA00006226"/>
    </source>
</evidence>
<keyword evidence="4" id="KW-1185">Reference proteome</keyword>
<evidence type="ECO:0000313" key="3">
    <source>
        <dbReference type="EMBL" id="MFC7339614.1"/>
    </source>
</evidence>
<dbReference type="Gene3D" id="3.30.2310.20">
    <property type="entry name" value="RelE-like"/>
    <property type="match status" value="1"/>
</dbReference>
<dbReference type="RefSeq" id="WP_379716771.1">
    <property type="nucleotide sequence ID" value="NZ_JBHTBS010000023.1"/>
</dbReference>
<evidence type="ECO:0000313" key="4">
    <source>
        <dbReference type="Proteomes" id="UP001596472"/>
    </source>
</evidence>
<organism evidence="3 4">
    <name type="scientific">Haloferula chungangensis</name>
    <dbReference type="NCBI Taxonomy" id="1048331"/>
    <lineage>
        <taxon>Bacteria</taxon>
        <taxon>Pseudomonadati</taxon>
        <taxon>Verrucomicrobiota</taxon>
        <taxon>Verrucomicrobiia</taxon>
        <taxon>Verrucomicrobiales</taxon>
        <taxon>Verrucomicrobiaceae</taxon>
        <taxon>Haloferula</taxon>
    </lineage>
</organism>
<dbReference type="PANTHER" id="PTHR35601:SF1">
    <property type="entry name" value="TOXIN RELE"/>
    <property type="match status" value="1"/>
</dbReference>
<reference evidence="4" key="1">
    <citation type="journal article" date="2019" name="Int. J. Syst. Evol. Microbiol.">
        <title>The Global Catalogue of Microorganisms (GCM) 10K type strain sequencing project: providing services to taxonomists for standard genome sequencing and annotation.</title>
        <authorList>
            <consortium name="The Broad Institute Genomics Platform"/>
            <consortium name="The Broad Institute Genome Sequencing Center for Infectious Disease"/>
            <person name="Wu L."/>
            <person name="Ma J."/>
        </authorList>
    </citation>
    <scope>NUCLEOTIDE SEQUENCE [LARGE SCALE GENOMIC DNA]</scope>
    <source>
        <strain evidence="4">CGMCC 4.1467</strain>
    </source>
</reference>